<dbReference type="PANTHER" id="PTHR45947">
    <property type="entry name" value="SULFOQUINOVOSYL TRANSFERASE SQD2"/>
    <property type="match status" value="1"/>
</dbReference>
<dbReference type="RefSeq" id="WP_160740243.1">
    <property type="nucleotide sequence ID" value="NZ_WTYQ01000006.1"/>
</dbReference>
<sequence length="380" mass="41717">MSKRIVHVITRFINGGADENTLASCNWNAENGDDVYLIYGNHVAPEIIEKLHPRVTHIQVPNIQRDISPHKDYAAYKDLVSIFRRIKPDLVHTHTSKAGIIGRAAAAKLKITAVHGVHIAPFLNVNPISKLVYSAAERVASRWTAAYIHVSEAMQAACEEAGIGRGRPHFMIRSGMNVTDFAEAHPPEDWEPIVGVAPGTPKPPIIVMIAALEERKRQIPFIENLHYVWKQCPDARLLLLGDGINRPAVEEAISKTAHPDQIRLLGFRKDPARILALADVAALCSTREGLPRVAIQYVASGTPSVIAALPGIEEIIRDGVEGIITSPTDVSETAIATGKLLSDADMRARMSAACRAKDISNWSINTMCERQEQVYKQVLN</sequence>
<keyword evidence="4" id="KW-1185">Reference proteome</keyword>
<dbReference type="Pfam" id="PF13439">
    <property type="entry name" value="Glyco_transf_4"/>
    <property type="match status" value="1"/>
</dbReference>
<accession>A0A845ACQ6</accession>
<dbReference type="InterPro" id="IPR050194">
    <property type="entry name" value="Glycosyltransferase_grp1"/>
</dbReference>
<evidence type="ECO:0000259" key="1">
    <source>
        <dbReference type="Pfam" id="PF00534"/>
    </source>
</evidence>
<name>A0A845ACQ6_9SPHN</name>
<dbReference type="InterPro" id="IPR001296">
    <property type="entry name" value="Glyco_trans_1"/>
</dbReference>
<comment type="caution">
    <text evidence="3">The sequence shown here is derived from an EMBL/GenBank/DDBJ whole genome shotgun (WGS) entry which is preliminary data.</text>
</comment>
<dbReference type="EMBL" id="WTYQ01000006">
    <property type="protein sequence ID" value="MXP27023.1"/>
    <property type="molecule type" value="Genomic_DNA"/>
</dbReference>
<proteinExistence type="predicted"/>
<organism evidence="3 4">
    <name type="scientific">Altericroceibacterium indicum</name>
    <dbReference type="NCBI Taxonomy" id="374177"/>
    <lineage>
        <taxon>Bacteria</taxon>
        <taxon>Pseudomonadati</taxon>
        <taxon>Pseudomonadota</taxon>
        <taxon>Alphaproteobacteria</taxon>
        <taxon>Sphingomonadales</taxon>
        <taxon>Erythrobacteraceae</taxon>
        <taxon>Altericroceibacterium</taxon>
    </lineage>
</organism>
<gene>
    <name evidence="3" type="ORF">GRI39_13390</name>
</gene>
<reference evidence="3 4" key="1">
    <citation type="submission" date="2019-12" db="EMBL/GenBank/DDBJ databases">
        <title>Genomic-based taxomic classification of the family Erythrobacteraceae.</title>
        <authorList>
            <person name="Xu L."/>
        </authorList>
    </citation>
    <scope>NUCLEOTIDE SEQUENCE [LARGE SCALE GENOMIC DNA]</scope>
    <source>
        <strain evidence="3 4">DSM 18604</strain>
    </source>
</reference>
<feature type="domain" description="Glycosyl transferase family 1" evidence="1">
    <location>
        <begin position="202"/>
        <end position="354"/>
    </location>
</feature>
<dbReference type="GO" id="GO:0016758">
    <property type="term" value="F:hexosyltransferase activity"/>
    <property type="evidence" value="ECO:0007669"/>
    <property type="project" value="TreeGrafter"/>
</dbReference>
<evidence type="ECO:0000259" key="2">
    <source>
        <dbReference type="Pfam" id="PF13439"/>
    </source>
</evidence>
<feature type="domain" description="Glycosyltransferase subfamily 4-like N-terminal" evidence="2">
    <location>
        <begin position="29"/>
        <end position="168"/>
    </location>
</feature>
<dbReference type="Proteomes" id="UP000460561">
    <property type="component" value="Unassembled WGS sequence"/>
</dbReference>
<dbReference type="Pfam" id="PF00534">
    <property type="entry name" value="Glycos_transf_1"/>
    <property type="match status" value="1"/>
</dbReference>
<dbReference type="SUPFAM" id="SSF53756">
    <property type="entry name" value="UDP-Glycosyltransferase/glycogen phosphorylase"/>
    <property type="match status" value="1"/>
</dbReference>
<evidence type="ECO:0000313" key="3">
    <source>
        <dbReference type="EMBL" id="MXP27023.1"/>
    </source>
</evidence>
<evidence type="ECO:0000313" key="4">
    <source>
        <dbReference type="Proteomes" id="UP000460561"/>
    </source>
</evidence>
<dbReference type="InterPro" id="IPR028098">
    <property type="entry name" value="Glyco_trans_4-like_N"/>
</dbReference>
<dbReference type="OrthoDB" id="9790710at2"/>
<keyword evidence="3" id="KW-0808">Transferase</keyword>
<dbReference type="PANTHER" id="PTHR45947:SF3">
    <property type="entry name" value="SULFOQUINOVOSYL TRANSFERASE SQD2"/>
    <property type="match status" value="1"/>
</dbReference>
<dbReference type="AlphaFoldDB" id="A0A845ACQ6"/>
<protein>
    <submittedName>
        <fullName evidence="3">Glycosyltransferase</fullName>
    </submittedName>
</protein>
<dbReference type="Gene3D" id="3.40.50.2000">
    <property type="entry name" value="Glycogen Phosphorylase B"/>
    <property type="match status" value="2"/>
</dbReference>